<name>A0A366IHZ8_9MICO</name>
<dbReference type="InterPro" id="IPR029068">
    <property type="entry name" value="Glyas_Bleomycin-R_OHBP_Dase"/>
</dbReference>
<dbReference type="EMBL" id="QNSB01000010">
    <property type="protein sequence ID" value="RBP69918.1"/>
    <property type="molecule type" value="Genomic_DNA"/>
</dbReference>
<comment type="caution">
    <text evidence="2">The sequence shown here is derived from an EMBL/GenBank/DDBJ whole genome shotgun (WGS) entry which is preliminary data.</text>
</comment>
<accession>A0A366IHZ8</accession>
<evidence type="ECO:0000313" key="2">
    <source>
        <dbReference type="EMBL" id="RBP69918.1"/>
    </source>
</evidence>
<protein>
    <submittedName>
        <fullName evidence="2">Glyoxalase-like protein</fullName>
    </submittedName>
</protein>
<proteinExistence type="predicted"/>
<evidence type="ECO:0000259" key="1">
    <source>
        <dbReference type="Pfam" id="PF13468"/>
    </source>
</evidence>
<organism evidence="2 3">
    <name type="scientific">Brevibacterium celere</name>
    <dbReference type="NCBI Taxonomy" id="225845"/>
    <lineage>
        <taxon>Bacteria</taxon>
        <taxon>Bacillati</taxon>
        <taxon>Actinomycetota</taxon>
        <taxon>Actinomycetes</taxon>
        <taxon>Micrococcales</taxon>
        <taxon>Brevibacteriaceae</taxon>
        <taxon>Brevibacterium</taxon>
    </lineage>
</organism>
<gene>
    <name evidence="2" type="ORF">DFO65_11076</name>
</gene>
<dbReference type="PANTHER" id="PTHR40265">
    <property type="entry name" value="BLL2707 PROTEIN"/>
    <property type="match status" value="1"/>
</dbReference>
<dbReference type="PANTHER" id="PTHR40265:SF1">
    <property type="entry name" value="GLYOXALASE-LIKE DOMAIN-CONTAINING PROTEIN"/>
    <property type="match status" value="1"/>
</dbReference>
<dbReference type="RefSeq" id="WP_113905000.1">
    <property type="nucleotide sequence ID" value="NZ_QNSB01000010.1"/>
</dbReference>
<dbReference type="Gene3D" id="3.10.180.10">
    <property type="entry name" value="2,3-Dihydroxybiphenyl 1,2-Dioxygenase, domain 1"/>
    <property type="match status" value="1"/>
</dbReference>
<dbReference type="AlphaFoldDB" id="A0A366IHZ8"/>
<sequence length="233" mass="24638">MDDLNGTRDAQRSEDTAIPAHLDHLIVTVPDLGEAVAEVERLTGVSAVPGGRHPGRGTANFLIGLAPAGWGPGARTYLEILGPDPGQERPADGTLPLDAHLAEGLTLQTWAIHPPAFAAKVAGANTEGVDIGEVRDMSRETTDGTLLEWRLTSRTPLPDNGTQPFLIDWLDSVHPAEADLPSLDLLEFTIETPDVDATRRALQALGAGDAEVVAGSAHRLHARLRGPGGELEF</sequence>
<feature type="domain" description="Glyoxalase-like" evidence="1">
    <location>
        <begin position="22"/>
        <end position="205"/>
    </location>
</feature>
<evidence type="ECO:0000313" key="3">
    <source>
        <dbReference type="Proteomes" id="UP000253509"/>
    </source>
</evidence>
<dbReference type="InterPro" id="IPR025870">
    <property type="entry name" value="Glyoxalase-like_dom"/>
</dbReference>
<keyword evidence="3" id="KW-1185">Reference proteome</keyword>
<dbReference type="Pfam" id="PF13468">
    <property type="entry name" value="Glyoxalase_3"/>
    <property type="match status" value="1"/>
</dbReference>
<dbReference type="Proteomes" id="UP000253509">
    <property type="component" value="Unassembled WGS sequence"/>
</dbReference>
<reference evidence="2 3" key="1">
    <citation type="submission" date="2018-06" db="EMBL/GenBank/DDBJ databases">
        <title>Freshwater and sediment microbial communities from various areas in North America, analyzing microbe dynamics in response to fracking.</title>
        <authorList>
            <person name="Lamendella R."/>
        </authorList>
    </citation>
    <scope>NUCLEOTIDE SEQUENCE [LARGE SCALE GENOMIC DNA]</scope>
    <source>
        <strain evidence="2 3">3b_TX</strain>
    </source>
</reference>